<evidence type="ECO:0000313" key="6">
    <source>
        <dbReference type="Proteomes" id="UP000023152"/>
    </source>
</evidence>
<accession>X6N778</accession>
<dbReference type="PROSITE" id="PS00678">
    <property type="entry name" value="WD_REPEATS_1"/>
    <property type="match status" value="1"/>
</dbReference>
<feature type="compositionally biased region" description="Low complexity" evidence="4">
    <location>
        <begin position="365"/>
        <end position="374"/>
    </location>
</feature>
<dbReference type="InterPro" id="IPR036322">
    <property type="entry name" value="WD40_repeat_dom_sf"/>
</dbReference>
<protein>
    <submittedName>
        <fullName evidence="5">G protein b-subunit</fullName>
    </submittedName>
</protein>
<evidence type="ECO:0000256" key="2">
    <source>
        <dbReference type="ARBA" id="ARBA00022737"/>
    </source>
</evidence>
<evidence type="ECO:0000256" key="3">
    <source>
        <dbReference type="PROSITE-ProRule" id="PRU00221"/>
    </source>
</evidence>
<dbReference type="InterPro" id="IPR015943">
    <property type="entry name" value="WD40/YVTN_repeat-like_dom_sf"/>
</dbReference>
<gene>
    <name evidence="5" type="ORF">RFI_15063</name>
</gene>
<dbReference type="PANTHER" id="PTHR19850">
    <property type="entry name" value="GUANINE NUCLEOTIDE-BINDING PROTEIN BETA G PROTEIN BETA"/>
    <property type="match status" value="1"/>
</dbReference>
<dbReference type="InterPro" id="IPR016346">
    <property type="entry name" value="G-protein_beta_1-5"/>
</dbReference>
<dbReference type="PROSITE" id="PS50082">
    <property type="entry name" value="WD_REPEATS_2"/>
    <property type="match status" value="2"/>
</dbReference>
<dbReference type="SMART" id="SM00320">
    <property type="entry name" value="WD40"/>
    <property type="match status" value="4"/>
</dbReference>
<keyword evidence="6" id="KW-1185">Reference proteome</keyword>
<evidence type="ECO:0000313" key="5">
    <source>
        <dbReference type="EMBL" id="ETO22140.1"/>
    </source>
</evidence>
<organism evidence="5 6">
    <name type="scientific">Reticulomyxa filosa</name>
    <dbReference type="NCBI Taxonomy" id="46433"/>
    <lineage>
        <taxon>Eukaryota</taxon>
        <taxon>Sar</taxon>
        <taxon>Rhizaria</taxon>
        <taxon>Retaria</taxon>
        <taxon>Foraminifera</taxon>
        <taxon>Monothalamids</taxon>
        <taxon>Reticulomyxidae</taxon>
        <taxon>Reticulomyxa</taxon>
    </lineage>
</organism>
<proteinExistence type="predicted"/>
<dbReference type="InterPro" id="IPR019775">
    <property type="entry name" value="WD40_repeat_CS"/>
</dbReference>
<sequence>MQMLLYQELPHQEQLKIATKEVNALKEKIAQLLEKTDYLQSMVKARTEPKIKTPRFTVYHVYPGHFGKINDINEQGVFPLQEHTFCFFLKKNKNKKTSIATDGYCLVFHVLWENKECAIELSNQWTMTCDYQRGQGSCIATAGLDNIVSIYNVEKAIYGTNRDCYVQIKAKELSCGHSGYISSVKWSDEDHICSSHGDGSIRMWDVKKERTERVLRGHDGDVLCIDLCYGNGNGNGNGNDNGNGNVLASGGVDGNCLIWDTRMKQSCTHRFGRTKTDINSIRWLPNNSCLVGASDDGLIRLFDLRSRRVLNQYSIDKKILNPSSSPPRSSLVQLDNAPRASLSRPKSHSHSKLQLQSQVRPHSDTTITTITTTTEPLVSVE</sequence>
<feature type="non-terminal residue" evidence="5">
    <location>
        <position position="381"/>
    </location>
</feature>
<dbReference type="PROSITE" id="PS50294">
    <property type="entry name" value="WD_REPEATS_REGION"/>
    <property type="match status" value="1"/>
</dbReference>
<evidence type="ECO:0000256" key="1">
    <source>
        <dbReference type="ARBA" id="ARBA00022574"/>
    </source>
</evidence>
<keyword evidence="1 3" id="KW-0853">WD repeat</keyword>
<evidence type="ECO:0000256" key="4">
    <source>
        <dbReference type="SAM" id="MobiDB-lite"/>
    </source>
</evidence>
<dbReference type="SUPFAM" id="SSF50978">
    <property type="entry name" value="WD40 repeat-like"/>
    <property type="match status" value="1"/>
</dbReference>
<dbReference type="AlphaFoldDB" id="X6N778"/>
<dbReference type="Proteomes" id="UP000023152">
    <property type="component" value="Unassembled WGS sequence"/>
</dbReference>
<keyword evidence="2" id="KW-0677">Repeat</keyword>
<dbReference type="Gene3D" id="2.130.10.10">
    <property type="entry name" value="YVTN repeat-like/Quinoprotein amine dehydrogenase"/>
    <property type="match status" value="1"/>
</dbReference>
<dbReference type="EMBL" id="ASPP01011008">
    <property type="protein sequence ID" value="ETO22140.1"/>
    <property type="molecule type" value="Genomic_DNA"/>
</dbReference>
<name>X6N778_RETFI</name>
<reference evidence="5 6" key="1">
    <citation type="journal article" date="2013" name="Curr. Biol.">
        <title>The Genome of the Foraminiferan Reticulomyxa filosa.</title>
        <authorList>
            <person name="Glockner G."/>
            <person name="Hulsmann N."/>
            <person name="Schleicher M."/>
            <person name="Noegel A.A."/>
            <person name="Eichinger L."/>
            <person name="Gallinger C."/>
            <person name="Pawlowski J."/>
            <person name="Sierra R."/>
            <person name="Euteneuer U."/>
            <person name="Pillet L."/>
            <person name="Moustafa A."/>
            <person name="Platzer M."/>
            <person name="Groth M."/>
            <person name="Szafranski K."/>
            <person name="Schliwa M."/>
        </authorList>
    </citation>
    <scope>NUCLEOTIDE SEQUENCE [LARGE SCALE GENOMIC DNA]</scope>
</reference>
<comment type="caution">
    <text evidence="5">The sequence shown here is derived from an EMBL/GenBank/DDBJ whole genome shotgun (WGS) entry which is preliminary data.</text>
</comment>
<feature type="repeat" description="WD" evidence="3">
    <location>
        <begin position="271"/>
        <end position="312"/>
    </location>
</feature>
<dbReference type="GO" id="GO:0007165">
    <property type="term" value="P:signal transduction"/>
    <property type="evidence" value="ECO:0007669"/>
    <property type="project" value="InterPro"/>
</dbReference>
<dbReference type="Pfam" id="PF00400">
    <property type="entry name" value="WD40"/>
    <property type="match status" value="3"/>
</dbReference>
<dbReference type="OrthoDB" id="10255630at2759"/>
<feature type="region of interest" description="Disordered" evidence="4">
    <location>
        <begin position="321"/>
        <end position="381"/>
    </location>
</feature>
<feature type="repeat" description="WD" evidence="3">
    <location>
        <begin position="174"/>
        <end position="214"/>
    </location>
</feature>
<dbReference type="InterPro" id="IPR001680">
    <property type="entry name" value="WD40_rpt"/>
</dbReference>